<evidence type="ECO:0000313" key="1">
    <source>
        <dbReference type="EMBL" id="RCJ24035.1"/>
    </source>
</evidence>
<proteinExistence type="predicted"/>
<organism evidence="1 2">
    <name type="scientific">Nostoc minutum NIES-26</name>
    <dbReference type="NCBI Taxonomy" id="1844469"/>
    <lineage>
        <taxon>Bacteria</taxon>
        <taxon>Bacillati</taxon>
        <taxon>Cyanobacteriota</taxon>
        <taxon>Cyanophyceae</taxon>
        <taxon>Nostocales</taxon>
        <taxon>Nostocaceae</taxon>
        <taxon>Nostoc</taxon>
    </lineage>
</organism>
<sequence length="253" mass="29388">MTITRILELEGCRRISQPPQPLSNEELSNTPWLVLRDVWIVGLFVGAPGWTIVKTQPNELLCRRARSVLSPRLSQLTMQIGCNAFHLGAYDHFGILLEADAVGHIFISGAVDRIEENLFYEEHINKNGYSKFFLLDVPEEIRAVVNAPTPEQEQEKQIRLKQLETLRESQQPLFDVQSETAKLLKGYFRQIDEALEPLLGCSHSYWYLWKNNLFYLAYTQQQQLVADGVRLLYFQPAEHYRHLDPLYEIQAHY</sequence>
<evidence type="ECO:0000313" key="2">
    <source>
        <dbReference type="Proteomes" id="UP000252107"/>
    </source>
</evidence>
<accession>A0A367QJ02</accession>
<dbReference type="AlphaFoldDB" id="A0A367QJ02"/>
<reference evidence="1" key="1">
    <citation type="submission" date="2016-04" db="EMBL/GenBank/DDBJ databases">
        <authorList>
            <person name="Tabuchi Yagui T.R."/>
        </authorList>
    </citation>
    <scope>NUCLEOTIDE SEQUENCE [LARGE SCALE GENOMIC DNA]</scope>
    <source>
        <strain evidence="1">NIES-26</strain>
    </source>
</reference>
<keyword evidence="2" id="KW-1185">Reference proteome</keyword>
<name>A0A367QJ02_9NOSO</name>
<protein>
    <submittedName>
        <fullName evidence="1">Uncharacterized protein</fullName>
    </submittedName>
</protein>
<dbReference type="Proteomes" id="UP000252107">
    <property type="component" value="Unassembled WGS sequence"/>
</dbReference>
<dbReference type="EMBL" id="LXQD01000320">
    <property type="protein sequence ID" value="RCJ24035.1"/>
    <property type="molecule type" value="Genomic_DNA"/>
</dbReference>
<comment type="caution">
    <text evidence="1">The sequence shown here is derived from an EMBL/GenBank/DDBJ whole genome shotgun (WGS) entry which is preliminary data.</text>
</comment>
<gene>
    <name evidence="1" type="ORF">A6770_28730</name>
</gene>